<dbReference type="EnsemblMetazoa" id="CapteT194607">
    <property type="protein sequence ID" value="CapteP194607"/>
    <property type="gene ID" value="CapteG194607"/>
</dbReference>
<dbReference type="AlphaFoldDB" id="R7VIH5"/>
<evidence type="ECO:0000256" key="6">
    <source>
        <dbReference type="SAM" id="Phobius"/>
    </source>
</evidence>
<keyword evidence="4 6" id="KW-1133">Transmembrane helix</keyword>
<organism evidence="8">
    <name type="scientific">Capitella teleta</name>
    <name type="common">Polychaete worm</name>
    <dbReference type="NCBI Taxonomy" id="283909"/>
    <lineage>
        <taxon>Eukaryota</taxon>
        <taxon>Metazoa</taxon>
        <taxon>Spiralia</taxon>
        <taxon>Lophotrochozoa</taxon>
        <taxon>Annelida</taxon>
        <taxon>Polychaeta</taxon>
        <taxon>Sedentaria</taxon>
        <taxon>Scolecida</taxon>
        <taxon>Capitellidae</taxon>
        <taxon>Capitella</taxon>
    </lineage>
</organism>
<dbReference type="GO" id="GO:0004930">
    <property type="term" value="F:G protein-coupled receptor activity"/>
    <property type="evidence" value="ECO:0007669"/>
    <property type="project" value="InterPro"/>
</dbReference>
<dbReference type="PRINTS" id="PR00237">
    <property type="entry name" value="GPCRRHODOPSN"/>
</dbReference>
<feature type="transmembrane region" description="Helical" evidence="6">
    <location>
        <begin position="30"/>
        <end position="51"/>
    </location>
</feature>
<dbReference type="EMBL" id="KB291973">
    <property type="protein sequence ID" value="ELU18342.1"/>
    <property type="molecule type" value="Genomic_DNA"/>
</dbReference>
<dbReference type="HOGENOM" id="CLU_050930_0_0_1"/>
<keyword evidence="3 6" id="KW-0812">Transmembrane</keyword>
<reference evidence="10" key="1">
    <citation type="submission" date="2012-12" db="EMBL/GenBank/DDBJ databases">
        <authorList>
            <person name="Hellsten U."/>
            <person name="Grimwood J."/>
            <person name="Chapman J.A."/>
            <person name="Shapiro H."/>
            <person name="Aerts A."/>
            <person name="Otillar R.P."/>
            <person name="Terry A.Y."/>
            <person name="Boore J.L."/>
            <person name="Simakov O."/>
            <person name="Marletaz F."/>
            <person name="Cho S.-J."/>
            <person name="Edsinger-Gonzales E."/>
            <person name="Havlak P."/>
            <person name="Kuo D.-H."/>
            <person name="Larsson T."/>
            <person name="Lv J."/>
            <person name="Arendt D."/>
            <person name="Savage R."/>
            <person name="Osoegawa K."/>
            <person name="de Jong P."/>
            <person name="Lindberg D.R."/>
            <person name="Seaver E.C."/>
            <person name="Weisblat D.A."/>
            <person name="Putnam N.H."/>
            <person name="Grigoriev I.V."/>
            <person name="Rokhsar D.S."/>
        </authorList>
    </citation>
    <scope>NUCLEOTIDE SEQUENCE</scope>
    <source>
        <strain evidence="10">I ESC-2004</strain>
    </source>
</reference>
<evidence type="ECO:0000313" key="9">
    <source>
        <dbReference type="EnsemblMetazoa" id="CapteP194607"/>
    </source>
</evidence>
<evidence type="ECO:0000256" key="2">
    <source>
        <dbReference type="ARBA" id="ARBA00022475"/>
    </source>
</evidence>
<dbReference type="STRING" id="283909.R7VIH5"/>
<evidence type="ECO:0000259" key="7">
    <source>
        <dbReference type="PROSITE" id="PS50262"/>
    </source>
</evidence>
<sequence length="366" mass="41535">MDATPYDQMNNTQKDEMDNLGEMMQEPQRIISFVLIPLVLSFNAMSLAAILSIKGTLSSHLCFIVSLAFSDMLVAISSCLFSINEIVNPVYAVGFGSAQRRTLTWCSLVILKALNTTGLLVTLLSLMGMSIDAYIAMLRPSYYLSHRNRSRSGVLAVFLWVIAFVCGFSDLIFSSYGFVVKMPRMRKRYNYCEFTYISLYQDEYIVFALVLLCLVTMSYLYCRVYVFVKSRPRPGTGQLQLQSAPSSTRERKVLITTVFILLTFGICFVPMCALNVSLVIHATVDEDGLLRHQDAFRLTEKHLFNLFLLNGVIDPIIYTIRIPEVRQAYTNLICTRRKCTSRIDYSHKMSRSAIGEEMTLVVSTRL</sequence>
<dbReference type="PANTHER" id="PTHR22750">
    <property type="entry name" value="G-PROTEIN COUPLED RECEPTOR"/>
    <property type="match status" value="1"/>
</dbReference>
<dbReference type="Gene3D" id="1.20.1070.10">
    <property type="entry name" value="Rhodopsin 7-helix transmembrane proteins"/>
    <property type="match status" value="1"/>
</dbReference>
<keyword evidence="10" id="KW-1185">Reference proteome</keyword>
<feature type="transmembrane region" description="Helical" evidence="6">
    <location>
        <begin position="157"/>
        <end position="179"/>
    </location>
</feature>
<evidence type="ECO:0000256" key="5">
    <source>
        <dbReference type="ARBA" id="ARBA00023136"/>
    </source>
</evidence>
<gene>
    <name evidence="8" type="ORF">CAPTEDRAFT_194607</name>
</gene>
<feature type="transmembrane region" description="Helical" evidence="6">
    <location>
        <begin position="253"/>
        <end position="282"/>
    </location>
</feature>
<dbReference type="InterPro" id="IPR017452">
    <property type="entry name" value="GPCR_Rhodpsn_7TM"/>
</dbReference>
<evidence type="ECO:0000256" key="4">
    <source>
        <dbReference type="ARBA" id="ARBA00022989"/>
    </source>
</evidence>
<dbReference type="SUPFAM" id="SSF81321">
    <property type="entry name" value="Family A G protein-coupled receptor-like"/>
    <property type="match status" value="1"/>
</dbReference>
<keyword evidence="5 6" id="KW-0472">Membrane</keyword>
<feature type="transmembrane region" description="Helical" evidence="6">
    <location>
        <begin position="117"/>
        <end position="136"/>
    </location>
</feature>
<accession>R7VIH5</accession>
<reference evidence="8 10" key="2">
    <citation type="journal article" date="2013" name="Nature">
        <title>Insights into bilaterian evolution from three spiralian genomes.</title>
        <authorList>
            <person name="Simakov O."/>
            <person name="Marletaz F."/>
            <person name="Cho S.J."/>
            <person name="Edsinger-Gonzales E."/>
            <person name="Havlak P."/>
            <person name="Hellsten U."/>
            <person name="Kuo D.H."/>
            <person name="Larsson T."/>
            <person name="Lv J."/>
            <person name="Arendt D."/>
            <person name="Savage R."/>
            <person name="Osoegawa K."/>
            <person name="de Jong P."/>
            <person name="Grimwood J."/>
            <person name="Chapman J.A."/>
            <person name="Shapiro H."/>
            <person name="Aerts A."/>
            <person name="Otillar R.P."/>
            <person name="Terry A.Y."/>
            <person name="Boore J.L."/>
            <person name="Grigoriev I.V."/>
            <person name="Lindberg D.R."/>
            <person name="Seaver E.C."/>
            <person name="Weisblat D.A."/>
            <person name="Putnam N.H."/>
            <person name="Rokhsar D.S."/>
        </authorList>
    </citation>
    <scope>NUCLEOTIDE SEQUENCE</scope>
    <source>
        <strain evidence="8 10">I ESC-2004</strain>
    </source>
</reference>
<evidence type="ECO:0000256" key="1">
    <source>
        <dbReference type="ARBA" id="ARBA00004651"/>
    </source>
</evidence>
<evidence type="ECO:0000256" key="3">
    <source>
        <dbReference type="ARBA" id="ARBA00022692"/>
    </source>
</evidence>
<dbReference type="OrthoDB" id="9894375at2759"/>
<name>R7VIH5_CAPTE</name>
<evidence type="ECO:0000313" key="8">
    <source>
        <dbReference type="EMBL" id="ELU18342.1"/>
    </source>
</evidence>
<keyword evidence="2" id="KW-1003">Cell membrane</keyword>
<proteinExistence type="predicted"/>
<dbReference type="Pfam" id="PF00001">
    <property type="entry name" value="7tm_1"/>
    <property type="match status" value="1"/>
</dbReference>
<dbReference type="InterPro" id="IPR000276">
    <property type="entry name" value="GPCR_Rhodpsn"/>
</dbReference>
<comment type="subcellular location">
    <subcellularLocation>
        <location evidence="1">Cell membrane</location>
        <topology evidence="1">Multi-pass membrane protein</topology>
    </subcellularLocation>
</comment>
<feature type="domain" description="G-protein coupled receptors family 1 profile" evidence="7">
    <location>
        <begin position="42"/>
        <end position="318"/>
    </location>
</feature>
<reference evidence="9" key="3">
    <citation type="submission" date="2015-06" db="UniProtKB">
        <authorList>
            <consortium name="EnsemblMetazoa"/>
        </authorList>
    </citation>
    <scope>IDENTIFICATION</scope>
</reference>
<dbReference type="Proteomes" id="UP000014760">
    <property type="component" value="Unassembled WGS sequence"/>
</dbReference>
<protein>
    <recommendedName>
        <fullName evidence="7">G-protein coupled receptors family 1 profile domain-containing protein</fullName>
    </recommendedName>
</protein>
<evidence type="ECO:0000313" key="10">
    <source>
        <dbReference type="Proteomes" id="UP000014760"/>
    </source>
</evidence>
<dbReference type="EMBL" id="AMQN01016343">
    <property type="status" value="NOT_ANNOTATED_CDS"/>
    <property type="molecule type" value="Genomic_DNA"/>
</dbReference>
<dbReference type="PROSITE" id="PS50262">
    <property type="entry name" value="G_PROTEIN_RECEP_F1_2"/>
    <property type="match status" value="1"/>
</dbReference>
<dbReference type="GO" id="GO:0005886">
    <property type="term" value="C:plasma membrane"/>
    <property type="evidence" value="ECO:0007669"/>
    <property type="project" value="UniProtKB-SubCell"/>
</dbReference>
<feature type="transmembrane region" description="Helical" evidence="6">
    <location>
        <begin position="204"/>
        <end position="222"/>
    </location>
</feature>
<dbReference type="OMA" id="NITIGIM"/>
<dbReference type="CDD" id="cd00637">
    <property type="entry name" value="7tm_classA_rhodopsin-like"/>
    <property type="match status" value="1"/>
</dbReference>